<evidence type="ECO:0000256" key="11">
    <source>
        <dbReference type="ARBA" id="ARBA00023316"/>
    </source>
</evidence>
<feature type="transmembrane region" description="Helical" evidence="13">
    <location>
        <begin position="25"/>
        <end position="43"/>
    </location>
</feature>
<feature type="transmembrane region" description="Helical" evidence="13">
    <location>
        <begin position="55"/>
        <end position="79"/>
    </location>
</feature>
<feature type="transmembrane region" description="Helical" evidence="13">
    <location>
        <begin position="239"/>
        <end position="255"/>
    </location>
</feature>
<feature type="transmembrane region" description="Helical" evidence="13">
    <location>
        <begin position="336"/>
        <end position="355"/>
    </location>
</feature>
<dbReference type="Pfam" id="PF00953">
    <property type="entry name" value="Glycos_transf_4"/>
    <property type="match status" value="1"/>
</dbReference>
<dbReference type="InterPro" id="IPR018480">
    <property type="entry name" value="PNAcMuramoyl-5peptid_Trfase_CS"/>
</dbReference>
<dbReference type="PANTHER" id="PTHR22926">
    <property type="entry name" value="PHOSPHO-N-ACETYLMURAMOYL-PENTAPEPTIDE-TRANSFERASE"/>
    <property type="match status" value="1"/>
</dbReference>
<dbReference type="AlphaFoldDB" id="A0A5C0UF09"/>
<keyword evidence="9 13" id="KW-0472">Membrane</keyword>
<evidence type="ECO:0000313" key="15">
    <source>
        <dbReference type="Proteomes" id="UP000325155"/>
    </source>
</evidence>
<dbReference type="InterPro" id="IPR003524">
    <property type="entry name" value="PNAcMuramoyl-5peptid_Trfase"/>
</dbReference>
<keyword evidence="10" id="KW-0131">Cell cycle</keyword>
<evidence type="ECO:0000256" key="6">
    <source>
        <dbReference type="ARBA" id="ARBA00022960"/>
    </source>
</evidence>
<evidence type="ECO:0000256" key="1">
    <source>
        <dbReference type="ARBA" id="ARBA00004141"/>
    </source>
</evidence>
<evidence type="ECO:0000256" key="3">
    <source>
        <dbReference type="ARBA" id="ARBA00022618"/>
    </source>
</evidence>
<dbReference type="GO" id="GO:0051301">
    <property type="term" value="P:cell division"/>
    <property type="evidence" value="ECO:0007669"/>
    <property type="project" value="UniProtKB-KW"/>
</dbReference>
<evidence type="ECO:0000256" key="5">
    <source>
        <dbReference type="ARBA" id="ARBA00022692"/>
    </source>
</evidence>
<name>A0A5C0UF09_9PROT</name>
<keyword evidence="12" id="KW-0460">Magnesium</keyword>
<accession>A0A5C0UF09</accession>
<dbReference type="RefSeq" id="WP_148980699.1">
    <property type="nucleotide sequence ID" value="NZ_CP043315.1"/>
</dbReference>
<comment type="cofactor">
    <cofactor evidence="12">
        <name>Mg(2+)</name>
        <dbReference type="ChEBI" id="CHEBI:18420"/>
    </cofactor>
</comment>
<evidence type="ECO:0000313" key="14">
    <source>
        <dbReference type="EMBL" id="QEK37852.1"/>
    </source>
</evidence>
<comment type="similarity">
    <text evidence="2">Belongs to the glycosyltransferase 4 family. MraY subfamily.</text>
</comment>
<keyword evidence="3" id="KW-0132">Cell division</keyword>
<dbReference type="InterPro" id="IPR000715">
    <property type="entry name" value="Glycosyl_transferase_4"/>
</dbReference>
<dbReference type="Proteomes" id="UP000325155">
    <property type="component" value="Chromosome"/>
</dbReference>
<feature type="transmembrane region" description="Helical" evidence="13">
    <location>
        <begin position="130"/>
        <end position="149"/>
    </location>
</feature>
<dbReference type="GO" id="GO:0046872">
    <property type="term" value="F:metal ion binding"/>
    <property type="evidence" value="ECO:0007669"/>
    <property type="project" value="UniProtKB-KW"/>
</dbReference>
<feature type="binding site" evidence="12">
    <location>
        <position position="205"/>
    </location>
    <ligand>
        <name>Mg(2+)</name>
        <dbReference type="ChEBI" id="CHEBI:18420"/>
    </ligand>
</feature>
<dbReference type="GO" id="GO:0008963">
    <property type="term" value="F:phospho-N-acetylmuramoyl-pentapeptide-transferase activity"/>
    <property type="evidence" value="ECO:0007669"/>
    <property type="project" value="InterPro"/>
</dbReference>
<feature type="transmembrane region" description="Helical" evidence="13">
    <location>
        <begin position="185"/>
        <end position="206"/>
    </location>
</feature>
<evidence type="ECO:0000256" key="12">
    <source>
        <dbReference type="PIRSR" id="PIRSR600715-1"/>
    </source>
</evidence>
<dbReference type="KEGG" id="cip:FZC35_00415"/>
<organism evidence="14 15">
    <name type="scientific">Candidatus Cytomitobacter indipagum</name>
    <dbReference type="NCBI Taxonomy" id="2601575"/>
    <lineage>
        <taxon>Bacteria</taxon>
        <taxon>Pseudomonadati</taxon>
        <taxon>Pseudomonadota</taxon>
        <taxon>Alphaproteobacteria</taxon>
        <taxon>Holosporales</taxon>
        <taxon>Holosporaceae</taxon>
        <taxon>Candidatus Cytomitobacter</taxon>
    </lineage>
</organism>
<keyword evidence="11" id="KW-0961">Cell wall biogenesis/degradation</keyword>
<dbReference type="PROSITE" id="PS01348">
    <property type="entry name" value="MRAY_2"/>
    <property type="match status" value="1"/>
</dbReference>
<dbReference type="PANTHER" id="PTHR22926:SF5">
    <property type="entry name" value="PHOSPHO-N-ACETYLMURAMOYL-PENTAPEPTIDE-TRANSFERASE HOMOLOG"/>
    <property type="match status" value="1"/>
</dbReference>
<feature type="binding site" evidence="12">
    <location>
        <position position="266"/>
    </location>
    <ligand>
        <name>Mg(2+)</name>
        <dbReference type="ChEBI" id="CHEBI:18420"/>
    </ligand>
</feature>
<proteinExistence type="inferred from homology"/>
<feature type="transmembrane region" description="Helical" evidence="13">
    <location>
        <begin position="288"/>
        <end position="308"/>
    </location>
</feature>
<keyword evidence="12" id="KW-0479">Metal-binding</keyword>
<sequence length="356" mass="40485">MAFKLQLLTNYLGMAFINQTRKTKLYLSMLIGLIALNSSSYFMNTDFMNTELKLITNITNVLIFTCYSVFFFTSAYIKIIRGKFSQPISKYIKHNHKKNTPTMGGMIFLTSFILSSLYLSKFLHLNANHYLIIILTTLFGFIGLLDDALKIIRKNNKGIKASHKFILQILTSLLTLYAFKQNLDISYLSIIWWTFVINGTANAVNLTDGLDGLAASCSLITITSFSIMHFIKFGPSTDLMINAIIFVAIFSFLQFNRNPARIFMGDVGSMSLGAFIAINYLLIGQEWILTLAGIVFVLEAMSVIVQMISIKLFKRKIFITTPIHHHFEHYMKEKNITKLFVCFAILVNALIILFII</sequence>
<evidence type="ECO:0000256" key="8">
    <source>
        <dbReference type="ARBA" id="ARBA00022989"/>
    </source>
</evidence>
<keyword evidence="15" id="KW-1185">Reference proteome</keyword>
<feature type="transmembrane region" description="Helical" evidence="13">
    <location>
        <begin position="100"/>
        <end position="118"/>
    </location>
</feature>
<feature type="transmembrane region" description="Helical" evidence="13">
    <location>
        <begin position="262"/>
        <end position="282"/>
    </location>
</feature>
<keyword evidence="5 13" id="KW-0812">Transmembrane</keyword>
<dbReference type="GO" id="GO:0008360">
    <property type="term" value="P:regulation of cell shape"/>
    <property type="evidence" value="ECO:0007669"/>
    <property type="project" value="UniProtKB-KW"/>
</dbReference>
<reference evidence="14 15" key="1">
    <citation type="submission" date="2019-08" db="EMBL/GenBank/DDBJ databases">
        <title>Highly reduced genomes of protist endosymbionts show evolutionary convergence.</title>
        <authorList>
            <person name="George E."/>
            <person name="Husnik F."/>
            <person name="Tashyreva D."/>
            <person name="Prokopchuk G."/>
            <person name="Horak A."/>
            <person name="Kwong W.K."/>
            <person name="Lukes J."/>
            <person name="Keeling P.J."/>
        </authorList>
    </citation>
    <scope>NUCLEOTIDE SEQUENCE [LARGE SCALE GENOMIC DNA]</scope>
    <source>
        <strain evidence="14">1605</strain>
    </source>
</reference>
<dbReference type="GO" id="GO:0005886">
    <property type="term" value="C:plasma membrane"/>
    <property type="evidence" value="ECO:0007669"/>
    <property type="project" value="TreeGrafter"/>
</dbReference>
<keyword evidence="6" id="KW-0133">Cell shape</keyword>
<protein>
    <submittedName>
        <fullName evidence="14">Phospho-N-acetylmuramoyl-pentapeptide-transferase</fullName>
    </submittedName>
</protein>
<dbReference type="CDD" id="cd06852">
    <property type="entry name" value="GT_MraY"/>
    <property type="match status" value="1"/>
</dbReference>
<dbReference type="GO" id="GO:0071555">
    <property type="term" value="P:cell wall organization"/>
    <property type="evidence" value="ECO:0007669"/>
    <property type="project" value="UniProtKB-KW"/>
</dbReference>
<gene>
    <name evidence="14" type="ORF">FZC35_00415</name>
</gene>
<comment type="subcellular location">
    <subcellularLocation>
        <location evidence="1">Membrane</location>
        <topology evidence="1">Multi-pass membrane protein</topology>
    </subcellularLocation>
</comment>
<dbReference type="EMBL" id="CP043315">
    <property type="protein sequence ID" value="QEK37852.1"/>
    <property type="molecule type" value="Genomic_DNA"/>
</dbReference>
<evidence type="ECO:0000256" key="2">
    <source>
        <dbReference type="ARBA" id="ARBA00005583"/>
    </source>
</evidence>
<evidence type="ECO:0000256" key="13">
    <source>
        <dbReference type="SAM" id="Phobius"/>
    </source>
</evidence>
<keyword evidence="8 13" id="KW-1133">Transmembrane helix</keyword>
<evidence type="ECO:0000256" key="7">
    <source>
        <dbReference type="ARBA" id="ARBA00022984"/>
    </source>
</evidence>
<evidence type="ECO:0000256" key="10">
    <source>
        <dbReference type="ARBA" id="ARBA00023306"/>
    </source>
</evidence>
<keyword evidence="4 14" id="KW-0808">Transferase</keyword>
<keyword evidence="7" id="KW-0573">Peptidoglycan synthesis</keyword>
<evidence type="ECO:0000256" key="4">
    <source>
        <dbReference type="ARBA" id="ARBA00022679"/>
    </source>
</evidence>
<dbReference type="OrthoDB" id="9805475at2"/>
<dbReference type="GO" id="GO:0009252">
    <property type="term" value="P:peptidoglycan biosynthetic process"/>
    <property type="evidence" value="ECO:0007669"/>
    <property type="project" value="UniProtKB-KW"/>
</dbReference>
<evidence type="ECO:0000256" key="9">
    <source>
        <dbReference type="ARBA" id="ARBA00023136"/>
    </source>
</evidence>